<dbReference type="EMBL" id="MQMF01000001">
    <property type="protein sequence ID" value="OOE14247.1"/>
    <property type="molecule type" value="Genomic_DNA"/>
</dbReference>
<evidence type="ECO:0000256" key="1">
    <source>
        <dbReference type="SAM" id="MobiDB-lite"/>
    </source>
</evidence>
<sequence length="395" mass="44200">MSVKWTALALSLSTALIFAGCSNSADTNKEETQKKEQTEEKVENESAEKETASPESSVQAYKDAVAELEKAKEGKEVDFDKVTKIYEEQLQELVKQRDAEFDEQIDPAITTALAAGKNKEMDAVIVKQLFDKLMQKEFFQTMRHEFAEIDEHWGDKEEVMEEYEEAQAFYTAVQGTVQKRDAAYGTKMEDAIAGGFSEMKDAIEKEDKLAFGLGKQVVDKTLMKTFYLAAGAKPHGYATKLSEAAKTDAEKAKVEQAEGWAFYQSVYPYLKKNAPEEADVILKQFDLETDVKSVDPEAVNKAFVRGFAKIALHEYEESTENFGKEKGPIYAIEGALFINMIESDLKEIIGEKETTDLSAAAQSYLEAVKANNKEEADKILPQLEETLNKVVEQAK</sequence>
<evidence type="ECO:0000256" key="2">
    <source>
        <dbReference type="SAM" id="SignalP"/>
    </source>
</evidence>
<dbReference type="OrthoDB" id="2111131at2"/>
<feature type="signal peptide" evidence="2">
    <location>
        <begin position="1"/>
        <end position="24"/>
    </location>
</feature>
<evidence type="ECO:0000313" key="3">
    <source>
        <dbReference type="EMBL" id="OOE14247.1"/>
    </source>
</evidence>
<dbReference type="Proteomes" id="UP000188597">
    <property type="component" value="Unassembled WGS sequence"/>
</dbReference>
<organism evidence="3 4">
    <name type="scientific">Fictibacillus arsenicus</name>
    <dbReference type="NCBI Taxonomy" id="255247"/>
    <lineage>
        <taxon>Bacteria</taxon>
        <taxon>Bacillati</taxon>
        <taxon>Bacillota</taxon>
        <taxon>Bacilli</taxon>
        <taxon>Bacillales</taxon>
        <taxon>Fictibacillaceae</taxon>
        <taxon>Fictibacillus</taxon>
    </lineage>
</organism>
<feature type="compositionally biased region" description="Basic and acidic residues" evidence="1">
    <location>
        <begin position="27"/>
        <end position="52"/>
    </location>
</feature>
<feature type="region of interest" description="Disordered" evidence="1">
    <location>
        <begin position="23"/>
        <end position="60"/>
    </location>
</feature>
<dbReference type="PROSITE" id="PS51257">
    <property type="entry name" value="PROKAR_LIPOPROTEIN"/>
    <property type="match status" value="1"/>
</dbReference>
<dbReference type="RefSeq" id="WP_077359695.1">
    <property type="nucleotide sequence ID" value="NZ_MQMF01000001.1"/>
</dbReference>
<feature type="chain" id="PRO_5012640830" description="DUF3829 domain-containing protein" evidence="2">
    <location>
        <begin position="25"/>
        <end position="395"/>
    </location>
</feature>
<gene>
    <name evidence="3" type="ORF">UN64_03330</name>
</gene>
<evidence type="ECO:0000313" key="4">
    <source>
        <dbReference type="Proteomes" id="UP000188597"/>
    </source>
</evidence>
<evidence type="ECO:0008006" key="5">
    <source>
        <dbReference type="Google" id="ProtNLM"/>
    </source>
</evidence>
<keyword evidence="2" id="KW-0732">Signal</keyword>
<reference evidence="3 4" key="1">
    <citation type="submission" date="2016-11" db="EMBL/GenBank/DDBJ databases">
        <authorList>
            <person name="Jaros S."/>
            <person name="Januszkiewicz K."/>
            <person name="Wedrychowicz H."/>
        </authorList>
    </citation>
    <scope>NUCLEOTIDE SEQUENCE [LARGE SCALE GENOMIC DNA]</scope>
    <source>
        <strain evidence="3 4">Con a/3</strain>
    </source>
</reference>
<name>A0A1V3GBQ6_9BACL</name>
<accession>A0A1V3GBQ6</accession>
<comment type="caution">
    <text evidence="3">The sequence shown here is derived from an EMBL/GenBank/DDBJ whole genome shotgun (WGS) entry which is preliminary data.</text>
</comment>
<proteinExistence type="predicted"/>
<dbReference type="AlphaFoldDB" id="A0A1V3GBQ6"/>
<protein>
    <recommendedName>
        <fullName evidence="5">DUF3829 domain-containing protein</fullName>
    </recommendedName>
</protein>